<dbReference type="EMBL" id="JAVGVR010000001">
    <property type="protein sequence ID" value="MDQ6598406.1"/>
    <property type="molecule type" value="Genomic_DNA"/>
</dbReference>
<keyword evidence="3" id="KW-1185">Reference proteome</keyword>
<dbReference type="Proteomes" id="UP001178888">
    <property type="component" value="Unassembled WGS sequence"/>
</dbReference>
<proteinExistence type="predicted"/>
<evidence type="ECO:0000256" key="1">
    <source>
        <dbReference type="SAM" id="MobiDB-lite"/>
    </source>
</evidence>
<accession>A0AA90R621</accession>
<feature type="compositionally biased region" description="Basic and acidic residues" evidence="1">
    <location>
        <begin position="22"/>
        <end position="41"/>
    </location>
</feature>
<sequence length="41" mass="4578">MSEKGTSYPNVSLGGKRSVPKGKQDPGKIRYELKEKNGREK</sequence>
<feature type="region of interest" description="Disordered" evidence="1">
    <location>
        <begin position="1"/>
        <end position="41"/>
    </location>
</feature>
<protein>
    <submittedName>
        <fullName evidence="2">Uncharacterized protein</fullName>
    </submittedName>
</protein>
<feature type="compositionally biased region" description="Polar residues" evidence="1">
    <location>
        <begin position="1"/>
        <end position="10"/>
    </location>
</feature>
<organism evidence="2 3">
    <name type="scientific">Bacillus salipaludis</name>
    <dbReference type="NCBI Taxonomy" id="2547811"/>
    <lineage>
        <taxon>Bacteria</taxon>
        <taxon>Bacillati</taxon>
        <taxon>Bacillota</taxon>
        <taxon>Bacilli</taxon>
        <taxon>Bacillales</taxon>
        <taxon>Bacillaceae</taxon>
        <taxon>Bacillus</taxon>
    </lineage>
</organism>
<reference evidence="2" key="1">
    <citation type="submission" date="2023-08" db="EMBL/GenBank/DDBJ databases">
        <title>Nitrogen cycling bacteria in agricultural field soils.</title>
        <authorList>
            <person name="Jang J."/>
        </authorList>
    </citation>
    <scope>NUCLEOTIDE SEQUENCE</scope>
    <source>
        <strain evidence="2">PS3-36</strain>
    </source>
</reference>
<comment type="caution">
    <text evidence="2">The sequence shown here is derived from an EMBL/GenBank/DDBJ whole genome shotgun (WGS) entry which is preliminary data.</text>
</comment>
<evidence type="ECO:0000313" key="3">
    <source>
        <dbReference type="Proteomes" id="UP001178888"/>
    </source>
</evidence>
<dbReference type="RefSeq" id="WP_268884104.1">
    <property type="nucleotide sequence ID" value="NZ_JAVGVR010000001.1"/>
</dbReference>
<evidence type="ECO:0000313" key="2">
    <source>
        <dbReference type="EMBL" id="MDQ6598406.1"/>
    </source>
</evidence>
<gene>
    <name evidence="2" type="ORF">RCG21_18945</name>
</gene>
<name>A0AA90R621_9BACI</name>
<dbReference type="AlphaFoldDB" id="A0AA90R621"/>